<reference evidence="5 6" key="1">
    <citation type="journal article" date="2018" name="Syst. Appl. Microbiol.">
        <title>Ereboglobus luteus gen. nov. sp. nov. from cockroach guts, and new insights into the oxygen relationship of the genera Opitutus and Didymococcus (Verrucomicrobia: Opitutaceae).</title>
        <authorList>
            <person name="Tegtmeier D."/>
            <person name="Belitz A."/>
            <person name="Radek R."/>
            <person name="Heimerl T."/>
            <person name="Brune A."/>
        </authorList>
    </citation>
    <scope>NUCLEOTIDE SEQUENCE [LARGE SCALE GENOMIC DNA]</scope>
    <source>
        <strain evidence="5 6">Ho45</strain>
    </source>
</reference>
<dbReference type="InterPro" id="IPR036986">
    <property type="entry name" value="S4_RNA-bd_sf"/>
</dbReference>
<gene>
    <name evidence="5" type="ORF">CKA38_00565</name>
</gene>
<dbReference type="GO" id="GO:0003723">
    <property type="term" value="F:RNA binding"/>
    <property type="evidence" value="ECO:0007669"/>
    <property type="project" value="UniProtKB-KW"/>
</dbReference>
<evidence type="ECO:0000313" key="6">
    <source>
        <dbReference type="Proteomes" id="UP000244896"/>
    </source>
</evidence>
<dbReference type="Pfam" id="PF00849">
    <property type="entry name" value="PseudoU_synth_2"/>
    <property type="match status" value="1"/>
</dbReference>
<evidence type="ECO:0000256" key="3">
    <source>
        <dbReference type="PROSITE-ProRule" id="PRU00182"/>
    </source>
</evidence>
<dbReference type="InterPro" id="IPR006224">
    <property type="entry name" value="PsdUridine_synth_RluA-like_CS"/>
</dbReference>
<evidence type="ECO:0000259" key="4">
    <source>
        <dbReference type="Pfam" id="PF00849"/>
    </source>
</evidence>
<comment type="similarity">
    <text evidence="1">Belongs to the pseudouridine synthase RluA family.</text>
</comment>
<dbReference type="PANTHER" id="PTHR21600">
    <property type="entry name" value="MITOCHONDRIAL RNA PSEUDOURIDINE SYNTHASE"/>
    <property type="match status" value="1"/>
</dbReference>
<dbReference type="OrthoDB" id="9807829at2"/>
<dbReference type="PROSITE" id="PS01129">
    <property type="entry name" value="PSI_RLU"/>
    <property type="match status" value="1"/>
</dbReference>
<feature type="domain" description="Pseudouridine synthase RsuA/RluA-like" evidence="4">
    <location>
        <begin position="89"/>
        <end position="281"/>
    </location>
</feature>
<dbReference type="KEGG" id="elut:CKA38_00565"/>
<evidence type="ECO:0000256" key="1">
    <source>
        <dbReference type="ARBA" id="ARBA00010876"/>
    </source>
</evidence>
<dbReference type="CDD" id="cd02869">
    <property type="entry name" value="PseudoU_synth_RluA_like"/>
    <property type="match status" value="1"/>
</dbReference>
<accession>A0A2U8DZF4</accession>
<proteinExistence type="inferred from homology"/>
<dbReference type="RefSeq" id="WP_108823759.1">
    <property type="nucleotide sequence ID" value="NZ_CP023004.1"/>
</dbReference>
<dbReference type="Proteomes" id="UP000244896">
    <property type="component" value="Chromosome"/>
</dbReference>
<name>A0A2U8DZF4_9BACT</name>
<dbReference type="EMBL" id="CP023004">
    <property type="protein sequence ID" value="AWI07951.1"/>
    <property type="molecule type" value="Genomic_DNA"/>
</dbReference>
<dbReference type="GO" id="GO:0140098">
    <property type="term" value="F:catalytic activity, acting on RNA"/>
    <property type="evidence" value="ECO:0007669"/>
    <property type="project" value="UniProtKB-ARBA"/>
</dbReference>
<dbReference type="InterPro" id="IPR006145">
    <property type="entry name" value="PsdUridine_synth_RsuA/RluA"/>
</dbReference>
<dbReference type="AlphaFoldDB" id="A0A2U8DZF4"/>
<dbReference type="GO" id="GO:0009982">
    <property type="term" value="F:pseudouridine synthase activity"/>
    <property type="evidence" value="ECO:0007669"/>
    <property type="project" value="InterPro"/>
</dbReference>
<evidence type="ECO:0000256" key="2">
    <source>
        <dbReference type="ARBA" id="ARBA00023235"/>
    </source>
</evidence>
<organism evidence="5 6">
    <name type="scientific">Ereboglobus luteus</name>
    <dbReference type="NCBI Taxonomy" id="1796921"/>
    <lineage>
        <taxon>Bacteria</taxon>
        <taxon>Pseudomonadati</taxon>
        <taxon>Verrucomicrobiota</taxon>
        <taxon>Opitutia</taxon>
        <taxon>Opitutales</taxon>
        <taxon>Opitutaceae</taxon>
        <taxon>Ereboglobus</taxon>
    </lineage>
</organism>
<dbReference type="SUPFAM" id="SSF55120">
    <property type="entry name" value="Pseudouridine synthase"/>
    <property type="match status" value="1"/>
</dbReference>
<dbReference type="Gene3D" id="3.10.290.10">
    <property type="entry name" value="RNA-binding S4 domain"/>
    <property type="match status" value="1"/>
</dbReference>
<dbReference type="GO" id="GO:0000455">
    <property type="term" value="P:enzyme-directed rRNA pseudouridine synthesis"/>
    <property type="evidence" value="ECO:0007669"/>
    <property type="project" value="TreeGrafter"/>
</dbReference>
<dbReference type="InterPro" id="IPR050188">
    <property type="entry name" value="RluA_PseudoU_synthase"/>
</dbReference>
<dbReference type="InterPro" id="IPR020103">
    <property type="entry name" value="PsdUridine_synth_cat_dom_sf"/>
</dbReference>
<keyword evidence="6" id="KW-1185">Reference proteome</keyword>
<protein>
    <submittedName>
        <fullName evidence="5">RNA pseudouridine synthase</fullName>
    </submittedName>
</protein>
<sequence>MSSQHTYTIAPGVRSIRADKALAIGFPEHSRSALQRAFDAGLVLRGGVALTRDSAVSGGDEIVFSMPQTRPSELRPVEIPLDVLYEDKHLLAINKAAGMVVHPGAATGEDTLVHALLAHCKGSLSGIGGVERPGIVHRLDRETSGVMVIAKTDAAHRGLAEQFSARSLQKEYLALVNGAPSLLSGSITKAIGRHPSQRHKMMAFEDSARSLAPEEKVAEFYDLEADEDENTSVVAGGGRRKSGPRDAHTDWEVVERYGKIAALVRCAIHTGRTHQIRVHMKSLGHILLGDAVYGWKRDARIPEKSQPKRVMLHAEHLVVTHPITGKTLDLRAPVPRDFSSMIKALKTAAKNATETA</sequence>
<dbReference type="Gene3D" id="3.30.2350.10">
    <property type="entry name" value="Pseudouridine synthase"/>
    <property type="match status" value="1"/>
</dbReference>
<keyword evidence="2" id="KW-0413">Isomerase</keyword>
<dbReference type="PROSITE" id="PS50889">
    <property type="entry name" value="S4"/>
    <property type="match status" value="1"/>
</dbReference>
<dbReference type="PANTHER" id="PTHR21600:SF44">
    <property type="entry name" value="RIBOSOMAL LARGE SUBUNIT PSEUDOURIDINE SYNTHASE D"/>
    <property type="match status" value="1"/>
</dbReference>
<evidence type="ECO:0000313" key="5">
    <source>
        <dbReference type="EMBL" id="AWI07951.1"/>
    </source>
</evidence>
<keyword evidence="3" id="KW-0694">RNA-binding</keyword>
<dbReference type="CDD" id="cd00165">
    <property type="entry name" value="S4"/>
    <property type="match status" value="1"/>
</dbReference>